<reference evidence="7" key="1">
    <citation type="journal article" date="2019" name="Int. J. Syst. Evol. Microbiol.">
        <title>The Global Catalogue of Microorganisms (GCM) 10K type strain sequencing project: providing services to taxonomists for standard genome sequencing and annotation.</title>
        <authorList>
            <consortium name="The Broad Institute Genomics Platform"/>
            <consortium name="The Broad Institute Genome Sequencing Center for Infectious Disease"/>
            <person name="Wu L."/>
            <person name="Ma J."/>
        </authorList>
    </citation>
    <scope>NUCLEOTIDE SEQUENCE [LARGE SCALE GENOMIC DNA]</scope>
    <source>
        <strain evidence="7">JCM 17664</strain>
    </source>
</reference>
<proteinExistence type="predicted"/>
<evidence type="ECO:0000313" key="6">
    <source>
        <dbReference type="EMBL" id="GAA4304452.1"/>
    </source>
</evidence>
<comment type="caution">
    <text evidence="6">The sequence shown here is derived from an EMBL/GenBank/DDBJ whole genome shotgun (WGS) entry which is preliminary data.</text>
</comment>
<feature type="chain" id="PRO_5045904956" evidence="4">
    <location>
        <begin position="25"/>
        <end position="910"/>
    </location>
</feature>
<evidence type="ECO:0000256" key="2">
    <source>
        <dbReference type="ARBA" id="ARBA00023136"/>
    </source>
</evidence>
<dbReference type="InterPro" id="IPR036942">
    <property type="entry name" value="Beta-barrel_TonB_sf"/>
</dbReference>
<dbReference type="InterPro" id="IPR037066">
    <property type="entry name" value="Plug_dom_sf"/>
</dbReference>
<dbReference type="Gene3D" id="2.60.40.1120">
    <property type="entry name" value="Carboxypeptidase-like, regulatory domain"/>
    <property type="match status" value="1"/>
</dbReference>
<keyword evidence="4" id="KW-0732">Signal</keyword>
<evidence type="ECO:0000256" key="3">
    <source>
        <dbReference type="ARBA" id="ARBA00023237"/>
    </source>
</evidence>
<dbReference type="Pfam" id="PF13620">
    <property type="entry name" value="CarboxypepD_reg"/>
    <property type="match status" value="1"/>
</dbReference>
<feature type="signal peptide" evidence="4">
    <location>
        <begin position="1"/>
        <end position="24"/>
    </location>
</feature>
<dbReference type="SUPFAM" id="SSF56935">
    <property type="entry name" value="Porins"/>
    <property type="match status" value="1"/>
</dbReference>
<dbReference type="EMBL" id="BAABFN010000001">
    <property type="protein sequence ID" value="GAA4304452.1"/>
    <property type="molecule type" value="Genomic_DNA"/>
</dbReference>
<dbReference type="Gene3D" id="2.170.130.10">
    <property type="entry name" value="TonB-dependent receptor, plug domain"/>
    <property type="match status" value="1"/>
</dbReference>
<keyword evidence="7" id="KW-1185">Reference proteome</keyword>
<dbReference type="RefSeq" id="WP_344976001.1">
    <property type="nucleotide sequence ID" value="NZ_BAABFN010000001.1"/>
</dbReference>
<comment type="subcellular location">
    <subcellularLocation>
        <location evidence="1">Cell outer membrane</location>
    </subcellularLocation>
</comment>
<organism evidence="6 7">
    <name type="scientific">Compostibacter hankyongensis</name>
    <dbReference type="NCBI Taxonomy" id="1007089"/>
    <lineage>
        <taxon>Bacteria</taxon>
        <taxon>Pseudomonadati</taxon>
        <taxon>Bacteroidota</taxon>
        <taxon>Chitinophagia</taxon>
        <taxon>Chitinophagales</taxon>
        <taxon>Chitinophagaceae</taxon>
        <taxon>Compostibacter</taxon>
    </lineage>
</organism>
<dbReference type="Proteomes" id="UP001501207">
    <property type="component" value="Unassembled WGS sequence"/>
</dbReference>
<dbReference type="InterPro" id="IPR041700">
    <property type="entry name" value="OMP_b-brl_3"/>
</dbReference>
<keyword evidence="2" id="KW-0472">Membrane</keyword>
<evidence type="ECO:0000256" key="1">
    <source>
        <dbReference type="ARBA" id="ARBA00004442"/>
    </source>
</evidence>
<dbReference type="Pfam" id="PF14905">
    <property type="entry name" value="OMP_b-brl_3"/>
    <property type="match status" value="1"/>
</dbReference>
<name>A0ABP8FIG2_9BACT</name>
<feature type="domain" description="Outer membrane protein beta-barrel" evidence="5">
    <location>
        <begin position="415"/>
        <end position="749"/>
    </location>
</feature>
<dbReference type="Gene3D" id="2.40.170.20">
    <property type="entry name" value="TonB-dependent receptor, beta-barrel domain"/>
    <property type="match status" value="1"/>
</dbReference>
<dbReference type="InterPro" id="IPR008969">
    <property type="entry name" value="CarboxyPept-like_regulatory"/>
</dbReference>
<accession>A0ABP8FIG2</accession>
<evidence type="ECO:0000313" key="7">
    <source>
        <dbReference type="Proteomes" id="UP001501207"/>
    </source>
</evidence>
<keyword evidence="3" id="KW-0998">Cell outer membrane</keyword>
<gene>
    <name evidence="6" type="ORF">GCM10023143_08920</name>
</gene>
<protein>
    <submittedName>
        <fullName evidence="6">TonB-dependent receptor</fullName>
    </submittedName>
</protein>
<keyword evidence="6" id="KW-0675">Receptor</keyword>
<sequence length="910" mass="101320">MRFLFTILIICCCCAGGYAQSVPAAKKGTVKGVVLDESGQQGLPYATIQLWRMADSAVAGGAHTMATGAFTVGGLPAGKYYLRVSYLGYQAMDTIVALSTGSLSADLGKVVLSTAARTLQSIDIVGNRPPMQVKGDTVSFNPTAYKTEPDETAEDLIAKIPALQTDDQGNIKSQGDNIVKVLVDGKPFYEGNSKDALKMIPASILDRIEVMNDPDMEYDASDPEKPRVLNLVIKKDQKRGHFVTAHGSAGNRGQAEGNGRVNLIRGESMTAIRGGGNKGVQDSYNYNLNPYYRNYVNEKFSYRVGLNYSHTQNESFGSTRKQNFFSDTSYFVNESSTSQGENNGYGLGGGFEYNPTKQMRIRFSQSFNLGRSENGSYNTYTYTDALDSLLTQGNRSNTAENKSGGANSSLNFIYRFKKPGRRLEANLAYNYNTGNNTSTIYALRHDLKAGTGTDTTDQTKLRETNNKGVDFRANYVTPFLSKNSSLNLGYHVSAGNNLNDNSSYDNEASGLVFDSVLSNQYRNHDYSHNLSADYAIHLNDFRYWGGVSYQYILTRGFNFLKDSNYVSTRYSLYPRAGVRYDFDEHNDIILHYSGSLRPPSFEQLQPTIDNTDPQHIRKGNPGLSPEFSSRIRLHFKRYNPVSMNSLSVRMAYNLNRNQIQNINSYDTTTGVVTTQPENIPSNYGLDGDVDYVVTLSDKSSINLHTDVSYNSFVQRYNQTDYSSSIDANTGNITLQQEMDGNLRLNGGFKFYINVKDILFLSGGMNVDYSTFTADVMLKDGSAPPSPDLQYYDLHSRLSSEIELPWDIKYGIYAGFSKQSNVSDNTLDGYNLLVLNSAITKRLFNKKGAISLRVNDITNSIAKRNAVIDPDFAKNSPFADLTRYYTLSFNYTINKLGGKWKKRIEEEQDRD</sequence>
<dbReference type="SUPFAM" id="SSF49464">
    <property type="entry name" value="Carboxypeptidase regulatory domain-like"/>
    <property type="match status" value="1"/>
</dbReference>
<evidence type="ECO:0000256" key="4">
    <source>
        <dbReference type="SAM" id="SignalP"/>
    </source>
</evidence>
<evidence type="ECO:0000259" key="5">
    <source>
        <dbReference type="Pfam" id="PF14905"/>
    </source>
</evidence>